<reference evidence="1 2" key="1">
    <citation type="submission" date="2016-10" db="EMBL/GenBank/DDBJ databases">
        <authorList>
            <person name="de Groot N.N."/>
        </authorList>
    </citation>
    <scope>NUCLEOTIDE SEQUENCE [LARGE SCALE GENOMIC DNA]</scope>
    <source>
        <strain evidence="1 2">DSM 44892</strain>
    </source>
</reference>
<evidence type="ECO:0000313" key="2">
    <source>
        <dbReference type="Proteomes" id="UP000183263"/>
    </source>
</evidence>
<dbReference type="OrthoDB" id="4569867at2"/>
<proteinExistence type="predicted"/>
<gene>
    <name evidence="1" type="ORF">SAMN05444695_1116</name>
</gene>
<keyword evidence="2" id="KW-1185">Reference proteome</keyword>
<evidence type="ECO:0000313" key="1">
    <source>
        <dbReference type="EMBL" id="SDI77137.1"/>
    </source>
</evidence>
<protein>
    <submittedName>
        <fullName evidence="1">Uncharacterized protein</fullName>
    </submittedName>
</protein>
<dbReference type="EMBL" id="FNDN01000011">
    <property type="protein sequence ID" value="SDI77137.1"/>
    <property type="molecule type" value="Genomic_DNA"/>
</dbReference>
<name>A0A1G8NAN8_9NOCA</name>
<sequence>MNIPSIPRRGAGVLGRRDAGVLGRRDAGVLGRRDAGVLGRRDAGTALPLLQTATFDGAPATWPGEKLERLMTPREIELVVRGRL</sequence>
<dbReference type="AlphaFoldDB" id="A0A1G8NAN8"/>
<dbReference type="Proteomes" id="UP000183263">
    <property type="component" value="Unassembled WGS sequence"/>
</dbReference>
<organism evidence="1 2">
    <name type="scientific">Rhodococcus triatomae</name>
    <dbReference type="NCBI Taxonomy" id="300028"/>
    <lineage>
        <taxon>Bacteria</taxon>
        <taxon>Bacillati</taxon>
        <taxon>Actinomycetota</taxon>
        <taxon>Actinomycetes</taxon>
        <taxon>Mycobacteriales</taxon>
        <taxon>Nocardiaceae</taxon>
        <taxon>Rhodococcus</taxon>
    </lineage>
</organism>
<accession>A0A1G8NAN8</accession>
<dbReference type="RefSeq" id="WP_072739015.1">
    <property type="nucleotide sequence ID" value="NZ_CP048813.1"/>
</dbReference>